<keyword evidence="3 5" id="KW-1133">Transmembrane helix</keyword>
<keyword evidence="4 5" id="KW-0472">Membrane</keyword>
<evidence type="ECO:0000256" key="1">
    <source>
        <dbReference type="ARBA" id="ARBA00004141"/>
    </source>
</evidence>
<feature type="transmembrane region" description="Helical" evidence="5">
    <location>
        <begin position="61"/>
        <end position="85"/>
    </location>
</feature>
<dbReference type="PANTHER" id="PTHR43019:SF23">
    <property type="entry name" value="PROTEASE DO-LIKE 5, CHLOROPLASTIC"/>
    <property type="match status" value="1"/>
</dbReference>
<dbReference type="NCBIfam" id="NF033740">
    <property type="entry name" value="MarP_fam_protase"/>
    <property type="match status" value="1"/>
</dbReference>
<evidence type="ECO:0000256" key="4">
    <source>
        <dbReference type="ARBA" id="ARBA00023136"/>
    </source>
</evidence>
<dbReference type="InterPro" id="IPR009003">
    <property type="entry name" value="Peptidase_S1_PA"/>
</dbReference>
<dbReference type="GO" id="GO:0004252">
    <property type="term" value="F:serine-type endopeptidase activity"/>
    <property type="evidence" value="ECO:0007669"/>
    <property type="project" value="InterPro"/>
</dbReference>
<dbReference type="PRINTS" id="PR00834">
    <property type="entry name" value="PROTEASES2C"/>
</dbReference>
<comment type="subcellular location">
    <subcellularLocation>
        <location evidence="1">Membrane</location>
        <topology evidence="1">Multi-pass membrane protein</topology>
    </subcellularLocation>
</comment>
<dbReference type="InterPro" id="IPR001940">
    <property type="entry name" value="Peptidase_S1C"/>
</dbReference>
<keyword evidence="2 5" id="KW-0812">Transmembrane</keyword>
<dbReference type="Pfam" id="PF13365">
    <property type="entry name" value="Trypsin_2"/>
    <property type="match status" value="1"/>
</dbReference>
<dbReference type="InterPro" id="IPR047680">
    <property type="entry name" value="MarP-like"/>
</dbReference>
<feature type="transmembrane region" description="Helical" evidence="5">
    <location>
        <begin position="36"/>
        <end position="54"/>
    </location>
</feature>
<keyword evidence="6" id="KW-0378">Hydrolase</keyword>
<sequence length="432" mass="44920">MSGAAAASPCTVIRRSPNWSGEGTCTGPQSLYGEAVHDHVLDLILLVLVVLFGVSGYRQGFIVSLLSFVGFVGGGVIGVLIAPPIAEATVNGAAQQALLAIVVAFLAATLGQLIASSVGAVLRNRVTGLNARTADAVGGTFVSALSLLVVAWFFGNLVANSEFKPVRTQVKGSTIIKGINGVMPAQAQTWFTSFQGFVKSSEFPQVFNGLGGESVVQVPPPDESVLNTAGLREAKNSIVKVVSTAPQCQRRIEGTGFVFAPQHIMTNAHVVAGAQGPSIVESRTGNRTRGRVVLYDPKRDIAVLYVPGLDAQPLKFAGEARVRDSAIIAGFPKNQPFTPGAARIRARQTARGPDIYHAGQVSREIYAIRGKVEPGNSGGPLLSTEGKVYGVIFAAALDTPSTGYALTAAEVAPDAEQGVSLTKPVGTQSCSD</sequence>
<proteinExistence type="predicted"/>
<accession>A0A6I4MMM6</accession>
<dbReference type="InterPro" id="IPR003825">
    <property type="entry name" value="Colicin-V_CvpA"/>
</dbReference>
<dbReference type="Gene3D" id="2.40.10.10">
    <property type="entry name" value="Trypsin-like serine proteases"/>
    <property type="match status" value="2"/>
</dbReference>
<dbReference type="SUPFAM" id="SSF50494">
    <property type="entry name" value="Trypsin-like serine proteases"/>
    <property type="match status" value="1"/>
</dbReference>
<feature type="transmembrane region" description="Helical" evidence="5">
    <location>
        <begin position="97"/>
        <end position="122"/>
    </location>
</feature>
<feature type="transmembrane region" description="Helical" evidence="5">
    <location>
        <begin position="134"/>
        <end position="155"/>
    </location>
</feature>
<dbReference type="AlphaFoldDB" id="A0A6I4MMM6"/>
<dbReference type="EMBL" id="WBMS02000059">
    <property type="protein sequence ID" value="MWA06903.1"/>
    <property type="molecule type" value="Genomic_DNA"/>
</dbReference>
<evidence type="ECO:0000256" key="3">
    <source>
        <dbReference type="ARBA" id="ARBA00022989"/>
    </source>
</evidence>
<dbReference type="GO" id="GO:0006508">
    <property type="term" value="P:proteolysis"/>
    <property type="evidence" value="ECO:0007669"/>
    <property type="project" value="UniProtKB-KW"/>
</dbReference>
<evidence type="ECO:0000313" key="7">
    <source>
        <dbReference type="Proteomes" id="UP000462055"/>
    </source>
</evidence>
<comment type="caution">
    <text evidence="6">The sequence shown here is derived from an EMBL/GenBank/DDBJ whole genome shotgun (WGS) entry which is preliminary data.</text>
</comment>
<name>A0A6I4MMM6_9ACTN</name>
<evidence type="ECO:0000256" key="5">
    <source>
        <dbReference type="SAM" id="Phobius"/>
    </source>
</evidence>
<gene>
    <name evidence="6" type="ORF">F8568_042500</name>
</gene>
<dbReference type="Proteomes" id="UP000462055">
    <property type="component" value="Unassembled WGS sequence"/>
</dbReference>
<dbReference type="Pfam" id="PF02674">
    <property type="entry name" value="Colicin_V"/>
    <property type="match status" value="1"/>
</dbReference>
<dbReference type="PANTHER" id="PTHR43019">
    <property type="entry name" value="SERINE ENDOPROTEASE DEGS"/>
    <property type="match status" value="1"/>
</dbReference>
<evidence type="ECO:0000256" key="2">
    <source>
        <dbReference type="ARBA" id="ARBA00022692"/>
    </source>
</evidence>
<organism evidence="6 7">
    <name type="scientific">Actinomadura physcomitrii</name>
    <dbReference type="NCBI Taxonomy" id="2650748"/>
    <lineage>
        <taxon>Bacteria</taxon>
        <taxon>Bacillati</taxon>
        <taxon>Actinomycetota</taxon>
        <taxon>Actinomycetes</taxon>
        <taxon>Streptosporangiales</taxon>
        <taxon>Thermomonosporaceae</taxon>
        <taxon>Actinomadura</taxon>
    </lineage>
</organism>
<keyword evidence="7" id="KW-1185">Reference proteome</keyword>
<keyword evidence="6" id="KW-0645">Protease</keyword>
<dbReference type="GO" id="GO:0009403">
    <property type="term" value="P:toxin biosynthetic process"/>
    <property type="evidence" value="ECO:0007669"/>
    <property type="project" value="InterPro"/>
</dbReference>
<dbReference type="GO" id="GO:0016020">
    <property type="term" value="C:membrane"/>
    <property type="evidence" value="ECO:0007669"/>
    <property type="project" value="UniProtKB-SubCell"/>
</dbReference>
<evidence type="ECO:0000313" key="6">
    <source>
        <dbReference type="EMBL" id="MWA06903.1"/>
    </source>
</evidence>
<dbReference type="InterPro" id="IPR043504">
    <property type="entry name" value="Peptidase_S1_PA_chymotrypsin"/>
</dbReference>
<reference evidence="6" key="1">
    <citation type="submission" date="2019-12" db="EMBL/GenBank/DDBJ databases">
        <title>Actinomadura physcomitrii sp. nov., a novel actinomycete isolated from moss [Physcomitrium sphaericum (Ludw) Fuernr].</title>
        <authorList>
            <person name="Zhuang X."/>
        </authorList>
    </citation>
    <scope>NUCLEOTIDE SEQUENCE [LARGE SCALE GENOMIC DNA]</scope>
    <source>
        <strain evidence="6">LD22</strain>
    </source>
</reference>
<protein>
    <submittedName>
        <fullName evidence="6">MarP family serine protease</fullName>
    </submittedName>
</protein>